<dbReference type="SUPFAM" id="SSF54001">
    <property type="entry name" value="Cysteine proteinases"/>
    <property type="match status" value="1"/>
</dbReference>
<dbReference type="CDD" id="cd02248">
    <property type="entry name" value="Peptidase_C1A"/>
    <property type="match status" value="1"/>
</dbReference>
<dbReference type="InterPro" id="IPR000169">
    <property type="entry name" value="Pept_cys_AS"/>
</dbReference>
<gene>
    <name evidence="10" type="ORF">T265_12428</name>
</gene>
<keyword evidence="4" id="KW-0788">Thiol protease</keyword>
<keyword evidence="7" id="KW-0732">Signal</keyword>
<dbReference type="STRING" id="6198.A0A075ADE0"/>
<dbReference type="GO" id="GO:0008234">
    <property type="term" value="F:cysteine-type peptidase activity"/>
    <property type="evidence" value="ECO:0007669"/>
    <property type="project" value="UniProtKB-KW"/>
</dbReference>
<evidence type="ECO:0000256" key="6">
    <source>
        <dbReference type="ARBA" id="ARBA00023157"/>
    </source>
</evidence>
<evidence type="ECO:0000313" key="10">
    <source>
        <dbReference type="EMBL" id="KER34140.1"/>
    </source>
</evidence>
<reference evidence="10 11" key="1">
    <citation type="submission" date="2013-11" db="EMBL/GenBank/DDBJ databases">
        <title>Opisthorchis viverrini - life in the bile duct.</title>
        <authorList>
            <person name="Young N.D."/>
            <person name="Nagarajan N."/>
            <person name="Lin S.J."/>
            <person name="Korhonen P.K."/>
            <person name="Jex A.R."/>
            <person name="Hall R.S."/>
            <person name="Safavi-Hemami H."/>
            <person name="Kaewkong W."/>
            <person name="Bertrand D."/>
            <person name="Gao S."/>
            <person name="Seet Q."/>
            <person name="Wongkham S."/>
            <person name="Teh B.T."/>
            <person name="Wongkham C."/>
            <person name="Intapan P.M."/>
            <person name="Maleewong W."/>
            <person name="Yang X."/>
            <person name="Hu M."/>
            <person name="Wang Z."/>
            <person name="Hofmann A."/>
            <person name="Sternberg P.W."/>
            <person name="Tan P."/>
            <person name="Wang J."/>
            <person name="Gasser R.B."/>
        </authorList>
    </citation>
    <scope>NUCLEOTIDE SEQUENCE [LARGE SCALE GENOMIC DNA]</scope>
</reference>
<evidence type="ECO:0000256" key="2">
    <source>
        <dbReference type="ARBA" id="ARBA00022670"/>
    </source>
</evidence>
<protein>
    <recommendedName>
        <fullName evidence="12">Papain family cysteine protease</fullName>
    </recommendedName>
</protein>
<accession>A0A075ADE0</accession>
<dbReference type="EMBL" id="KL596619">
    <property type="protein sequence ID" value="KER34140.1"/>
    <property type="molecule type" value="Genomic_DNA"/>
</dbReference>
<dbReference type="KEGG" id="ovi:T265_12428"/>
<dbReference type="MEROPS" id="C01.130"/>
<evidence type="ECO:0000256" key="4">
    <source>
        <dbReference type="ARBA" id="ARBA00022807"/>
    </source>
</evidence>
<name>A0A075ADE0_OPIVI</name>
<evidence type="ECO:0000256" key="5">
    <source>
        <dbReference type="ARBA" id="ARBA00023145"/>
    </source>
</evidence>
<keyword evidence="5" id="KW-0865">Zymogen</keyword>
<evidence type="ECO:0000256" key="1">
    <source>
        <dbReference type="ARBA" id="ARBA00008455"/>
    </source>
</evidence>
<comment type="similarity">
    <text evidence="1">Belongs to the peptidase C1 family.</text>
</comment>
<keyword evidence="11" id="KW-1185">Reference proteome</keyword>
<dbReference type="InterPro" id="IPR013201">
    <property type="entry name" value="Prot_inhib_I29"/>
</dbReference>
<feature type="non-terminal residue" evidence="10">
    <location>
        <position position="319"/>
    </location>
</feature>
<dbReference type="GO" id="GO:0006508">
    <property type="term" value="P:proteolysis"/>
    <property type="evidence" value="ECO:0007669"/>
    <property type="project" value="UniProtKB-KW"/>
</dbReference>
<sequence>MTPIMYILMSLCIELMQLNVESSVQESSDVRQLYENFKNKYNKYFENDEDQRRFEIFKENLEQAMIYQQADLGTAKYGVTKFFDLTGSDLQNVTDEEFEAQYLTARFPEIIEPTEEIQMNGTEELPPYFDWREKGAVGPVADQGRCGCCWSYSAVQNVEGQWFLRYGRLFSLSAQASCESQLIDCDDVDRGCDGGFPIDAYMAVQRLGGLQLSIDYPYVASQQACKFNPKQAVAFVNGFAALPRNEQLIAEYLHRNGPLSLGLNAHTLKFYNSGILNLTADQCNPDALNHAALSVGFGIDENTPFWIVKNTFGEDWGER</sequence>
<dbReference type="InterPro" id="IPR039417">
    <property type="entry name" value="Peptidase_C1A_papain-like"/>
</dbReference>
<feature type="chain" id="PRO_5018778071" description="Papain family cysteine protease" evidence="7">
    <location>
        <begin position="24"/>
        <end position="319"/>
    </location>
</feature>
<dbReference type="GeneID" id="20326596"/>
<evidence type="ECO:0000256" key="7">
    <source>
        <dbReference type="SAM" id="SignalP"/>
    </source>
</evidence>
<dbReference type="Proteomes" id="UP000054324">
    <property type="component" value="Unassembled WGS sequence"/>
</dbReference>
<dbReference type="AlphaFoldDB" id="A0A075ADE0"/>
<evidence type="ECO:0008006" key="12">
    <source>
        <dbReference type="Google" id="ProtNLM"/>
    </source>
</evidence>
<dbReference type="Pfam" id="PF08246">
    <property type="entry name" value="Inhibitor_I29"/>
    <property type="match status" value="1"/>
</dbReference>
<evidence type="ECO:0000259" key="8">
    <source>
        <dbReference type="SMART" id="SM00645"/>
    </source>
</evidence>
<dbReference type="SMART" id="SM00645">
    <property type="entry name" value="Pept_C1"/>
    <property type="match status" value="1"/>
</dbReference>
<keyword evidence="3" id="KW-0378">Hydrolase</keyword>
<dbReference type="Pfam" id="PF00112">
    <property type="entry name" value="Peptidase_C1"/>
    <property type="match status" value="1"/>
</dbReference>
<dbReference type="CTD" id="20326596"/>
<dbReference type="PROSITE" id="PS00139">
    <property type="entry name" value="THIOL_PROTEASE_CYS"/>
    <property type="match status" value="1"/>
</dbReference>
<dbReference type="PRINTS" id="PR00705">
    <property type="entry name" value="PAPAIN"/>
</dbReference>
<keyword evidence="2" id="KW-0645">Protease</keyword>
<dbReference type="InterPro" id="IPR038765">
    <property type="entry name" value="Papain-like_cys_pep_sf"/>
</dbReference>
<dbReference type="Gene3D" id="3.90.70.10">
    <property type="entry name" value="Cysteine proteinases"/>
    <property type="match status" value="1"/>
</dbReference>
<keyword evidence="6" id="KW-1015">Disulfide bond</keyword>
<feature type="signal peptide" evidence="7">
    <location>
        <begin position="1"/>
        <end position="23"/>
    </location>
</feature>
<organism evidence="10 11">
    <name type="scientific">Opisthorchis viverrini</name>
    <name type="common">Southeast Asian liver fluke</name>
    <dbReference type="NCBI Taxonomy" id="6198"/>
    <lineage>
        <taxon>Eukaryota</taxon>
        <taxon>Metazoa</taxon>
        <taxon>Spiralia</taxon>
        <taxon>Lophotrochozoa</taxon>
        <taxon>Platyhelminthes</taxon>
        <taxon>Trematoda</taxon>
        <taxon>Digenea</taxon>
        <taxon>Opisthorchiida</taxon>
        <taxon>Opisthorchiata</taxon>
        <taxon>Opisthorchiidae</taxon>
        <taxon>Opisthorchis</taxon>
    </lineage>
</organism>
<evidence type="ECO:0000313" key="11">
    <source>
        <dbReference type="Proteomes" id="UP000054324"/>
    </source>
</evidence>
<dbReference type="RefSeq" id="XP_009162108.1">
    <property type="nucleotide sequence ID" value="XM_009163844.1"/>
</dbReference>
<dbReference type="PANTHER" id="PTHR12411">
    <property type="entry name" value="CYSTEINE PROTEASE FAMILY C1-RELATED"/>
    <property type="match status" value="1"/>
</dbReference>
<proteinExistence type="inferred from homology"/>
<dbReference type="OrthoDB" id="387093at2759"/>
<dbReference type="InterPro" id="IPR013128">
    <property type="entry name" value="Peptidase_C1A"/>
</dbReference>
<dbReference type="SMART" id="SM00848">
    <property type="entry name" value="Inhibitor_I29"/>
    <property type="match status" value="1"/>
</dbReference>
<feature type="domain" description="Peptidase C1A papain C-terminal" evidence="8">
    <location>
        <begin position="125"/>
        <end position="319"/>
    </location>
</feature>
<evidence type="ECO:0000259" key="9">
    <source>
        <dbReference type="SMART" id="SM00848"/>
    </source>
</evidence>
<evidence type="ECO:0000256" key="3">
    <source>
        <dbReference type="ARBA" id="ARBA00022801"/>
    </source>
</evidence>
<feature type="domain" description="Cathepsin propeptide inhibitor" evidence="9">
    <location>
        <begin position="34"/>
        <end position="90"/>
    </location>
</feature>
<dbReference type="Gene3D" id="1.10.287.2250">
    <property type="match status" value="1"/>
</dbReference>
<dbReference type="InterPro" id="IPR000668">
    <property type="entry name" value="Peptidase_C1A_C"/>
</dbReference>